<reference evidence="2" key="1">
    <citation type="journal article" date="2019" name="Int. J. Syst. Evol. Microbiol.">
        <title>The Global Catalogue of Microorganisms (GCM) 10K type strain sequencing project: providing services to taxonomists for standard genome sequencing and annotation.</title>
        <authorList>
            <consortium name="The Broad Institute Genomics Platform"/>
            <consortium name="The Broad Institute Genome Sequencing Center for Infectious Disease"/>
            <person name="Wu L."/>
            <person name="Ma J."/>
        </authorList>
    </citation>
    <scope>NUCLEOTIDE SEQUENCE [LARGE SCALE GENOMIC DNA]</scope>
    <source>
        <strain evidence="2">ZS-35-S2</strain>
    </source>
</reference>
<gene>
    <name evidence="1" type="ORF">ACFSKQ_06915</name>
</gene>
<comment type="caution">
    <text evidence="1">The sequence shown here is derived from an EMBL/GenBank/DDBJ whole genome shotgun (WGS) entry which is preliminary data.</text>
</comment>
<sequence length="150" mass="17607">MVHLLRHEKQRLHDRPVSLKPQSADDYALSSDYRPILESLRGLWRRRSFPFLRSQPGVWARARRLSRPRHKEAAHLESLFGQKIRDYARQTPGFWPKPSLYRDVEEVTFSPAALKRTLRDGLLFIAALPAIEFLEKVRHSDFVPVLFPLL</sequence>
<keyword evidence="2" id="KW-1185">Reference proteome</keyword>
<accession>A0ABW5CJW3</accession>
<dbReference type="RefSeq" id="WP_377946367.1">
    <property type="nucleotide sequence ID" value="NZ_JBHUIJ010000006.1"/>
</dbReference>
<dbReference type="Proteomes" id="UP001597371">
    <property type="component" value="Unassembled WGS sequence"/>
</dbReference>
<protein>
    <submittedName>
        <fullName evidence="1">Uncharacterized protein</fullName>
    </submittedName>
</protein>
<dbReference type="EMBL" id="JBHUIJ010000006">
    <property type="protein sequence ID" value="MFD2237196.1"/>
    <property type="molecule type" value="Genomic_DNA"/>
</dbReference>
<proteinExistence type="predicted"/>
<evidence type="ECO:0000313" key="1">
    <source>
        <dbReference type="EMBL" id="MFD2237196.1"/>
    </source>
</evidence>
<organism evidence="1 2">
    <name type="scientific">Aureimonas populi</name>
    <dbReference type="NCBI Taxonomy" id="1701758"/>
    <lineage>
        <taxon>Bacteria</taxon>
        <taxon>Pseudomonadati</taxon>
        <taxon>Pseudomonadota</taxon>
        <taxon>Alphaproteobacteria</taxon>
        <taxon>Hyphomicrobiales</taxon>
        <taxon>Aurantimonadaceae</taxon>
        <taxon>Aureimonas</taxon>
    </lineage>
</organism>
<evidence type="ECO:0000313" key="2">
    <source>
        <dbReference type="Proteomes" id="UP001597371"/>
    </source>
</evidence>
<name>A0ABW5CJW3_9HYPH</name>